<protein>
    <submittedName>
        <fullName evidence="1">7627_t:CDS:1</fullName>
    </submittedName>
</protein>
<evidence type="ECO:0000313" key="1">
    <source>
        <dbReference type="EMBL" id="CAG8793065.1"/>
    </source>
</evidence>
<proteinExistence type="predicted"/>
<comment type="caution">
    <text evidence="1">The sequence shown here is derived from an EMBL/GenBank/DDBJ whole genome shotgun (WGS) entry which is preliminary data.</text>
</comment>
<accession>A0ACA9RGA6</accession>
<dbReference type="EMBL" id="CAJVQC010053557">
    <property type="protein sequence ID" value="CAG8793065.1"/>
    <property type="molecule type" value="Genomic_DNA"/>
</dbReference>
<feature type="non-terminal residue" evidence="1">
    <location>
        <position position="1"/>
    </location>
</feature>
<evidence type="ECO:0000313" key="2">
    <source>
        <dbReference type="Proteomes" id="UP000789920"/>
    </source>
</evidence>
<name>A0ACA9RGA6_9GLOM</name>
<keyword evidence="2" id="KW-1185">Reference proteome</keyword>
<organism evidence="1 2">
    <name type="scientific">Racocetra persica</name>
    <dbReference type="NCBI Taxonomy" id="160502"/>
    <lineage>
        <taxon>Eukaryota</taxon>
        <taxon>Fungi</taxon>
        <taxon>Fungi incertae sedis</taxon>
        <taxon>Mucoromycota</taxon>
        <taxon>Glomeromycotina</taxon>
        <taxon>Glomeromycetes</taxon>
        <taxon>Diversisporales</taxon>
        <taxon>Gigasporaceae</taxon>
        <taxon>Racocetra</taxon>
    </lineage>
</organism>
<dbReference type="Proteomes" id="UP000789920">
    <property type="component" value="Unassembled WGS sequence"/>
</dbReference>
<feature type="non-terminal residue" evidence="1">
    <location>
        <position position="50"/>
    </location>
</feature>
<gene>
    <name evidence="1" type="ORF">RPERSI_LOCUS19512</name>
</gene>
<reference evidence="1" key="1">
    <citation type="submission" date="2021-06" db="EMBL/GenBank/DDBJ databases">
        <authorList>
            <person name="Kallberg Y."/>
            <person name="Tangrot J."/>
            <person name="Rosling A."/>
        </authorList>
    </citation>
    <scope>NUCLEOTIDE SEQUENCE</scope>
    <source>
        <strain evidence="1">MA461A</strain>
    </source>
</reference>
<sequence>SFKGYTTGSTSTTSSSLHKTNKQSVAQVNILGHNATYQNTRTSAQSNEIC</sequence>